<dbReference type="InterPro" id="IPR029002">
    <property type="entry name" value="PLPC/GPLD1"/>
</dbReference>
<evidence type="ECO:0000313" key="3">
    <source>
        <dbReference type="Proteomes" id="UP000823882"/>
    </source>
</evidence>
<dbReference type="AlphaFoldDB" id="A0A9D2P068"/>
<gene>
    <name evidence="2" type="ORF">H9701_06405</name>
</gene>
<reference evidence="2" key="1">
    <citation type="journal article" date="2021" name="PeerJ">
        <title>Extensive microbial diversity within the chicken gut microbiome revealed by metagenomics and culture.</title>
        <authorList>
            <person name="Gilroy R."/>
            <person name="Ravi A."/>
            <person name="Getino M."/>
            <person name="Pursley I."/>
            <person name="Horton D.L."/>
            <person name="Alikhan N.F."/>
            <person name="Baker D."/>
            <person name="Gharbi K."/>
            <person name="Hall N."/>
            <person name="Watson M."/>
            <person name="Adriaenssens E.M."/>
            <person name="Foster-Nyarko E."/>
            <person name="Jarju S."/>
            <person name="Secka A."/>
            <person name="Antonio M."/>
            <person name="Oren A."/>
            <person name="Chaudhuri R.R."/>
            <person name="La Ragione R."/>
            <person name="Hildebrand F."/>
            <person name="Pallen M.J."/>
        </authorList>
    </citation>
    <scope>NUCLEOTIDE SEQUENCE</scope>
    <source>
        <strain evidence="2">CHK186-1790</strain>
    </source>
</reference>
<protein>
    <submittedName>
        <fullName evidence="2">Zinc dependent phospholipase C family protein</fullName>
    </submittedName>
</protein>
<name>A0A9D2P068_9FIRM</name>
<dbReference type="EMBL" id="DWWJ01000110">
    <property type="protein sequence ID" value="HJC41167.1"/>
    <property type="molecule type" value="Genomic_DNA"/>
</dbReference>
<organism evidence="2 3">
    <name type="scientific">Candidatus Intestinimonas pullistercoris</name>
    <dbReference type="NCBI Taxonomy" id="2838623"/>
    <lineage>
        <taxon>Bacteria</taxon>
        <taxon>Bacillati</taxon>
        <taxon>Bacillota</taxon>
        <taxon>Clostridia</taxon>
        <taxon>Eubacteriales</taxon>
        <taxon>Intestinimonas</taxon>
    </lineage>
</organism>
<dbReference type="Pfam" id="PF00882">
    <property type="entry name" value="Zn_dep_PLPC"/>
    <property type="match status" value="1"/>
</dbReference>
<evidence type="ECO:0000259" key="1">
    <source>
        <dbReference type="Pfam" id="PF00882"/>
    </source>
</evidence>
<proteinExistence type="predicted"/>
<reference evidence="2" key="2">
    <citation type="submission" date="2021-04" db="EMBL/GenBank/DDBJ databases">
        <authorList>
            <person name="Gilroy R."/>
        </authorList>
    </citation>
    <scope>NUCLEOTIDE SEQUENCE</scope>
    <source>
        <strain evidence="2">CHK186-1790</strain>
    </source>
</reference>
<evidence type="ECO:0000313" key="2">
    <source>
        <dbReference type="EMBL" id="HJC41167.1"/>
    </source>
</evidence>
<dbReference type="Proteomes" id="UP000823882">
    <property type="component" value="Unassembled WGS sequence"/>
</dbReference>
<sequence length="277" mass="30622">MPNYYAHLTFGARVLSRLDDALRLRLEEERPAFDLGCLGPDPLFFYRPFQPNRVRREGMTMHAQSALPVFQRLRRGVAEDRPMAWGYAAGFLCHLALDSACHGWIDRKAAQGPVTHLAMEAEFDRLLMERDGLVSLGRSYLPPVPGEAVFAAAALAYESTAAQVEEGYRSMRKTTALFARLSGHQLSRPANFLAGRLPKLRALRGIFLTVEPRAVFDESNAYLTQRLAATVEPAAQQMARFFRAAESGGALDPWLDRDFKGGLPAGAPAGVRSVPAY</sequence>
<feature type="domain" description="Phospholipase C/D" evidence="1">
    <location>
        <begin position="7"/>
        <end position="138"/>
    </location>
</feature>
<comment type="caution">
    <text evidence="2">The sequence shown here is derived from an EMBL/GenBank/DDBJ whole genome shotgun (WGS) entry which is preliminary data.</text>
</comment>
<accession>A0A9D2P068</accession>